<evidence type="ECO:0000313" key="21">
    <source>
        <dbReference type="EnsemblPlants" id="QL05p062648:mrna"/>
    </source>
</evidence>
<dbReference type="InterPro" id="IPR036426">
    <property type="entry name" value="Bulb-type_lectin_dom_sf"/>
</dbReference>
<dbReference type="PROSITE" id="PS50011">
    <property type="entry name" value="PROTEIN_KINASE_DOM"/>
    <property type="match status" value="1"/>
</dbReference>
<comment type="subcellular location">
    <subcellularLocation>
        <location evidence="1">Cell membrane</location>
        <topology evidence="1">Single-pass type I membrane protein</topology>
    </subcellularLocation>
</comment>
<dbReference type="GeneID" id="115989146"/>
<dbReference type="PIRSF" id="PIRSF000641">
    <property type="entry name" value="SRK"/>
    <property type="match status" value="1"/>
</dbReference>
<dbReference type="SMART" id="SM00108">
    <property type="entry name" value="B_lectin"/>
    <property type="match status" value="1"/>
</dbReference>
<dbReference type="Gene3D" id="1.10.510.10">
    <property type="entry name" value="Transferase(Phosphotransferase) domain 1"/>
    <property type="match status" value="1"/>
</dbReference>
<dbReference type="InterPro" id="IPR011009">
    <property type="entry name" value="Kinase-like_dom_sf"/>
</dbReference>
<evidence type="ECO:0000256" key="3">
    <source>
        <dbReference type="ARBA" id="ARBA00022527"/>
    </source>
</evidence>
<dbReference type="FunFam" id="3.30.200.20:FF:000195">
    <property type="entry name" value="G-type lectin S-receptor-like serine/threonine-protein kinase"/>
    <property type="match status" value="1"/>
</dbReference>
<evidence type="ECO:0000259" key="19">
    <source>
        <dbReference type="PROSITE" id="PS50927"/>
    </source>
</evidence>
<keyword evidence="8 16" id="KW-0418">Kinase</keyword>
<dbReference type="Gramene" id="QL05p062648:mrna">
    <property type="protein sequence ID" value="QL05p062648:mrna"/>
    <property type="gene ID" value="QL05p062648"/>
</dbReference>
<dbReference type="KEGG" id="qlo:115989146"/>
<evidence type="ECO:0000256" key="12">
    <source>
        <dbReference type="ARBA" id="ARBA00023157"/>
    </source>
</evidence>
<dbReference type="PROSITE" id="PS00108">
    <property type="entry name" value="PROTEIN_KINASE_ST"/>
    <property type="match status" value="1"/>
</dbReference>
<sequence>MKRSNDWMMLLASKIFILSIEQVMGRVRNTGMSVFMVLLCCVCLEYCSATDTITASQPIKDPDYITSNGSAFNLGFFSPENSTNRYVGIWHKSISVFTVVWVANRQQPLRDSSGVLTISEDGVLVVLNGQKEVIWSANVTKSAPNSSAQLLDSGNLVLQENTTGTIIWESFQYPSDTFLPKMKLSANVRTGKKVQITSWKSPSDPSIGIFSVSIQPLGLPQAFIWNDGSPYWRSGPWNSRNFIGIPDMNSVYLYGFSFVDEQDGNFYLTFDFADKTIPSIIALNSQGNLVQKDWNNGSEDIGWSALQTECDVYGKCGAFGTCNPKNSPICSCFQGFEPNNTEEWNQGNWTSGCVRRTPLQCETVNTSGVEEGKKDGFLKLNMMKVPDIAVWSSAFENNCREQCLESCSCIAYAYDTSIGCMSWTSKLIDTQQFSSSGVDLYIRVAYSELGKEGDVKKIVTITVITGTIFLSICSYLLWRWMVKQKARKKKATEILLFNREEVKVQEQPLFNLEELASATNNFHLSNKLGEGGFGPVYRGKLSDGQEIAVKRLSKASGQGSQEFMNEVVVISKLQHRNLVRLLGSCVEGEEKMLIYEYMPNKSLDAFLFDPHKEKLLDWRKRFNIIEGIGRGLLYLHRDSRLRIIHRDLKASNILLDKELNPKISDFGMAKIFGNNEDQANTNRVVGTYGYMSPEYAMEGRFSEKSDVFSFGVLLLEILSGRRNSSFYNDEQSMSLLGFAWKLWNAKNMIALIDPMIYEPYFDIEILRCIHVGLLCVQEFAKDRPIISVVISMLKSEIVDLPRPKKPAFTERQIALDTDSSQSCQKKISVNDVTVTMLQGR</sequence>
<dbReference type="FunFam" id="2.90.10.10:FF:000001">
    <property type="entry name" value="G-type lectin S-receptor-like serine/threonine-protein kinase"/>
    <property type="match status" value="1"/>
</dbReference>
<dbReference type="PROSITE" id="PS50927">
    <property type="entry name" value="BULB_LECTIN"/>
    <property type="match status" value="1"/>
</dbReference>
<dbReference type="EC" id="2.7.11.1" evidence="16"/>
<dbReference type="InterPro" id="IPR000719">
    <property type="entry name" value="Prot_kinase_dom"/>
</dbReference>
<keyword evidence="3 16" id="KW-0723">Serine/threonine-protein kinase</keyword>
<evidence type="ECO:0000256" key="4">
    <source>
        <dbReference type="ARBA" id="ARBA00022679"/>
    </source>
</evidence>
<comment type="similarity">
    <text evidence="16">Belongs to the protein kinase superfamily. Ser/Thr protein kinase family.</text>
</comment>
<dbReference type="InterPro" id="IPR008271">
    <property type="entry name" value="Ser/Thr_kinase_AS"/>
</dbReference>
<dbReference type="FunFam" id="1.10.510.10:FF:000467">
    <property type="entry name" value="Liguleless narrow1"/>
    <property type="match status" value="1"/>
</dbReference>
<proteinExistence type="inferred from homology"/>
<evidence type="ECO:0000256" key="13">
    <source>
        <dbReference type="ARBA" id="ARBA00023180"/>
    </source>
</evidence>
<evidence type="ECO:0000256" key="8">
    <source>
        <dbReference type="ARBA" id="ARBA00022777"/>
    </source>
</evidence>
<evidence type="ECO:0000256" key="11">
    <source>
        <dbReference type="ARBA" id="ARBA00023136"/>
    </source>
</evidence>
<evidence type="ECO:0000256" key="7">
    <source>
        <dbReference type="ARBA" id="ARBA00022741"/>
    </source>
</evidence>
<dbReference type="Pfam" id="PF00954">
    <property type="entry name" value="S_locus_glycop"/>
    <property type="match status" value="1"/>
</dbReference>
<keyword evidence="9 16" id="KW-0067">ATP-binding</keyword>
<dbReference type="GO" id="GO:0048544">
    <property type="term" value="P:recognition of pollen"/>
    <property type="evidence" value="ECO:0007669"/>
    <property type="project" value="InterPro"/>
</dbReference>
<dbReference type="Pfam" id="PF07714">
    <property type="entry name" value="PK_Tyr_Ser-Thr"/>
    <property type="match status" value="1"/>
</dbReference>
<dbReference type="Proteomes" id="UP000594261">
    <property type="component" value="Chromosome 5"/>
</dbReference>
<dbReference type="AlphaFoldDB" id="A0A7N2R599"/>
<dbReference type="FunCoup" id="A0A7N2R599">
    <property type="interactions" value="799"/>
</dbReference>
<evidence type="ECO:0000256" key="2">
    <source>
        <dbReference type="ARBA" id="ARBA00022475"/>
    </source>
</evidence>
<evidence type="ECO:0000256" key="9">
    <source>
        <dbReference type="ARBA" id="ARBA00022840"/>
    </source>
</evidence>
<dbReference type="InterPro" id="IPR000858">
    <property type="entry name" value="S_locus_glycoprot_dom"/>
</dbReference>
<dbReference type="CDD" id="cd00028">
    <property type="entry name" value="B_lectin"/>
    <property type="match status" value="1"/>
</dbReference>
<gene>
    <name evidence="21" type="primary">LOC115989146</name>
</gene>
<feature type="transmembrane region" description="Helical" evidence="17">
    <location>
        <begin position="458"/>
        <end position="478"/>
    </location>
</feature>
<dbReference type="Gene3D" id="2.90.10.10">
    <property type="entry name" value="Bulb-type lectin domain"/>
    <property type="match status" value="1"/>
</dbReference>
<protein>
    <recommendedName>
        <fullName evidence="16">Receptor-like serine/threonine-protein kinase</fullName>
        <ecNumber evidence="16">2.7.11.1</ecNumber>
    </recommendedName>
</protein>
<dbReference type="SMART" id="SM00220">
    <property type="entry name" value="S_TKc"/>
    <property type="match status" value="1"/>
</dbReference>
<dbReference type="CDD" id="cd01098">
    <property type="entry name" value="PAN_AP_plant"/>
    <property type="match status" value="1"/>
</dbReference>
<evidence type="ECO:0000256" key="14">
    <source>
        <dbReference type="ARBA" id="ARBA00047899"/>
    </source>
</evidence>
<dbReference type="InterPro" id="IPR003609">
    <property type="entry name" value="Pan_app"/>
</dbReference>
<dbReference type="SUPFAM" id="SSF56112">
    <property type="entry name" value="Protein kinase-like (PK-like)"/>
    <property type="match status" value="1"/>
</dbReference>
<dbReference type="GO" id="GO:0005886">
    <property type="term" value="C:plasma membrane"/>
    <property type="evidence" value="ECO:0007669"/>
    <property type="project" value="UniProtKB-SubCell"/>
</dbReference>
<keyword evidence="12" id="KW-1015">Disulfide bond</keyword>
<dbReference type="InParanoid" id="A0A7N2R599"/>
<comment type="catalytic activity">
    <reaction evidence="14 16">
        <text>L-threonyl-[protein] + ATP = O-phospho-L-threonyl-[protein] + ADP + H(+)</text>
        <dbReference type="Rhea" id="RHEA:46608"/>
        <dbReference type="Rhea" id="RHEA-COMP:11060"/>
        <dbReference type="Rhea" id="RHEA-COMP:11605"/>
        <dbReference type="ChEBI" id="CHEBI:15378"/>
        <dbReference type="ChEBI" id="CHEBI:30013"/>
        <dbReference type="ChEBI" id="CHEBI:30616"/>
        <dbReference type="ChEBI" id="CHEBI:61977"/>
        <dbReference type="ChEBI" id="CHEBI:456216"/>
        <dbReference type="EC" id="2.7.11.1"/>
    </reaction>
</comment>
<evidence type="ECO:0000256" key="5">
    <source>
        <dbReference type="ARBA" id="ARBA00022692"/>
    </source>
</evidence>
<evidence type="ECO:0000259" key="20">
    <source>
        <dbReference type="PROSITE" id="PS50948"/>
    </source>
</evidence>
<reference evidence="21" key="2">
    <citation type="submission" date="2021-01" db="UniProtKB">
        <authorList>
            <consortium name="EnsemblPlants"/>
        </authorList>
    </citation>
    <scope>IDENTIFICATION</scope>
</reference>
<evidence type="ECO:0000256" key="17">
    <source>
        <dbReference type="SAM" id="Phobius"/>
    </source>
</evidence>
<keyword evidence="11 17" id="KW-0472">Membrane</keyword>
<keyword evidence="5 17" id="KW-0812">Transmembrane</keyword>
<keyword evidence="6" id="KW-0732">Signal</keyword>
<name>A0A7N2R599_QUELO</name>
<dbReference type="GO" id="GO:0004674">
    <property type="term" value="F:protein serine/threonine kinase activity"/>
    <property type="evidence" value="ECO:0007669"/>
    <property type="project" value="UniProtKB-KW"/>
</dbReference>
<dbReference type="InterPro" id="IPR001245">
    <property type="entry name" value="Ser-Thr/Tyr_kinase_cat_dom"/>
</dbReference>
<evidence type="ECO:0000256" key="16">
    <source>
        <dbReference type="PIRNR" id="PIRNR000641"/>
    </source>
</evidence>
<dbReference type="InterPro" id="IPR001480">
    <property type="entry name" value="Bulb-type_lectin_dom"/>
</dbReference>
<keyword evidence="13" id="KW-0325">Glycoprotein</keyword>
<reference evidence="21 22" key="1">
    <citation type="journal article" date="2016" name="G3 (Bethesda)">
        <title>First Draft Assembly and Annotation of the Genome of a California Endemic Oak Quercus lobata Nee (Fagaceae).</title>
        <authorList>
            <person name="Sork V.L."/>
            <person name="Fitz-Gibbon S.T."/>
            <person name="Puiu D."/>
            <person name="Crepeau M."/>
            <person name="Gugger P.F."/>
            <person name="Sherman R."/>
            <person name="Stevens K."/>
            <person name="Langley C.H."/>
            <person name="Pellegrini M."/>
            <person name="Salzberg S.L."/>
        </authorList>
    </citation>
    <scope>NUCLEOTIDE SEQUENCE [LARGE SCALE GENOMIC DNA]</scope>
    <source>
        <strain evidence="21 22">cv. SW786</strain>
    </source>
</reference>
<dbReference type="CDD" id="cd00053">
    <property type="entry name" value="EGF"/>
    <property type="match status" value="1"/>
</dbReference>
<dbReference type="RefSeq" id="XP_030968667.1">
    <property type="nucleotide sequence ID" value="XM_031112807.1"/>
</dbReference>
<dbReference type="EnsemblPlants" id="QL05p062648:mrna">
    <property type="protein sequence ID" value="QL05p062648:mrna"/>
    <property type="gene ID" value="QL05p062648"/>
</dbReference>
<keyword evidence="7 16" id="KW-0547">Nucleotide-binding</keyword>
<dbReference type="Pfam" id="PF01453">
    <property type="entry name" value="B_lectin"/>
    <property type="match status" value="1"/>
</dbReference>
<organism evidence="21 22">
    <name type="scientific">Quercus lobata</name>
    <name type="common">Valley oak</name>
    <dbReference type="NCBI Taxonomy" id="97700"/>
    <lineage>
        <taxon>Eukaryota</taxon>
        <taxon>Viridiplantae</taxon>
        <taxon>Streptophyta</taxon>
        <taxon>Embryophyta</taxon>
        <taxon>Tracheophyta</taxon>
        <taxon>Spermatophyta</taxon>
        <taxon>Magnoliopsida</taxon>
        <taxon>eudicotyledons</taxon>
        <taxon>Gunneridae</taxon>
        <taxon>Pentapetalae</taxon>
        <taxon>rosids</taxon>
        <taxon>fabids</taxon>
        <taxon>Fagales</taxon>
        <taxon>Fagaceae</taxon>
        <taxon>Quercus</taxon>
    </lineage>
</organism>
<evidence type="ECO:0000259" key="18">
    <source>
        <dbReference type="PROSITE" id="PS50011"/>
    </source>
</evidence>
<dbReference type="PANTHER" id="PTHR27002:SF1082">
    <property type="entry name" value="OS06G0693000 PROTEIN"/>
    <property type="match status" value="1"/>
</dbReference>
<feature type="domain" description="Bulb-type lectin" evidence="19">
    <location>
        <begin position="50"/>
        <end position="171"/>
    </location>
</feature>
<dbReference type="OrthoDB" id="1934880at2759"/>
<dbReference type="Pfam" id="PF11883">
    <property type="entry name" value="DUF3403"/>
    <property type="match status" value="1"/>
</dbReference>
<dbReference type="PROSITE" id="PS50948">
    <property type="entry name" value="PAN"/>
    <property type="match status" value="1"/>
</dbReference>
<evidence type="ECO:0000256" key="10">
    <source>
        <dbReference type="ARBA" id="ARBA00022989"/>
    </source>
</evidence>
<feature type="domain" description="Apple" evidence="20">
    <location>
        <begin position="361"/>
        <end position="445"/>
    </location>
</feature>
<keyword evidence="10 17" id="KW-1133">Transmembrane helix</keyword>
<feature type="domain" description="Protein kinase" evidence="18">
    <location>
        <begin position="522"/>
        <end position="815"/>
    </location>
</feature>
<keyword evidence="4 16" id="KW-0808">Transferase</keyword>
<dbReference type="GO" id="GO:0005524">
    <property type="term" value="F:ATP binding"/>
    <property type="evidence" value="ECO:0007669"/>
    <property type="project" value="UniProtKB-KW"/>
</dbReference>
<dbReference type="InterPro" id="IPR021820">
    <property type="entry name" value="S-locus_recpt_kinase_C"/>
</dbReference>
<comment type="catalytic activity">
    <reaction evidence="15 16">
        <text>L-seryl-[protein] + ATP = O-phospho-L-seryl-[protein] + ADP + H(+)</text>
        <dbReference type="Rhea" id="RHEA:17989"/>
        <dbReference type="Rhea" id="RHEA-COMP:9863"/>
        <dbReference type="Rhea" id="RHEA-COMP:11604"/>
        <dbReference type="ChEBI" id="CHEBI:15378"/>
        <dbReference type="ChEBI" id="CHEBI:29999"/>
        <dbReference type="ChEBI" id="CHEBI:30616"/>
        <dbReference type="ChEBI" id="CHEBI:83421"/>
        <dbReference type="ChEBI" id="CHEBI:456216"/>
        <dbReference type="EC" id="2.7.11.1"/>
    </reaction>
</comment>
<accession>A0A7N2R599</accession>
<dbReference type="Pfam" id="PF08276">
    <property type="entry name" value="PAN_2"/>
    <property type="match status" value="1"/>
</dbReference>
<dbReference type="OMA" id="STLFLWC"/>
<dbReference type="InterPro" id="IPR024171">
    <property type="entry name" value="SRK-like_kinase"/>
</dbReference>
<keyword evidence="22" id="KW-1185">Reference proteome</keyword>
<evidence type="ECO:0000256" key="15">
    <source>
        <dbReference type="ARBA" id="ARBA00048679"/>
    </source>
</evidence>
<evidence type="ECO:0000313" key="22">
    <source>
        <dbReference type="Proteomes" id="UP000594261"/>
    </source>
</evidence>
<dbReference type="PANTHER" id="PTHR27002">
    <property type="entry name" value="RECEPTOR-LIKE SERINE/THREONINE-PROTEIN KINASE SD1-8"/>
    <property type="match status" value="1"/>
</dbReference>
<dbReference type="Gene3D" id="3.30.200.20">
    <property type="entry name" value="Phosphorylase Kinase, domain 1"/>
    <property type="match status" value="1"/>
</dbReference>
<evidence type="ECO:0000256" key="6">
    <source>
        <dbReference type="ARBA" id="ARBA00022729"/>
    </source>
</evidence>
<evidence type="ECO:0000256" key="1">
    <source>
        <dbReference type="ARBA" id="ARBA00004251"/>
    </source>
</evidence>
<dbReference type="EMBL" id="LRBV02000005">
    <property type="status" value="NOT_ANNOTATED_CDS"/>
    <property type="molecule type" value="Genomic_DNA"/>
</dbReference>
<dbReference type="SMART" id="SM00473">
    <property type="entry name" value="PAN_AP"/>
    <property type="match status" value="1"/>
</dbReference>
<dbReference type="SUPFAM" id="SSF51110">
    <property type="entry name" value="alpha-D-mannose-specific plant lectins"/>
    <property type="match status" value="1"/>
</dbReference>
<dbReference type="CDD" id="cd14066">
    <property type="entry name" value="STKc_IRAK"/>
    <property type="match status" value="1"/>
</dbReference>
<keyword evidence="2" id="KW-1003">Cell membrane</keyword>